<comment type="caution">
    <text evidence="1">The sequence shown here is derived from an EMBL/GenBank/DDBJ whole genome shotgun (WGS) entry which is preliminary data.</text>
</comment>
<gene>
    <name evidence="1" type="ORF">M9H77_22530</name>
</gene>
<reference evidence="2" key="1">
    <citation type="journal article" date="2023" name="Nat. Plants">
        <title>Single-cell RNA sequencing provides a high-resolution roadmap for understanding the multicellular compartmentation of specialized metabolism.</title>
        <authorList>
            <person name="Sun S."/>
            <person name="Shen X."/>
            <person name="Li Y."/>
            <person name="Li Y."/>
            <person name="Wang S."/>
            <person name="Li R."/>
            <person name="Zhang H."/>
            <person name="Shen G."/>
            <person name="Guo B."/>
            <person name="Wei J."/>
            <person name="Xu J."/>
            <person name="St-Pierre B."/>
            <person name="Chen S."/>
            <person name="Sun C."/>
        </authorList>
    </citation>
    <scope>NUCLEOTIDE SEQUENCE [LARGE SCALE GENOMIC DNA]</scope>
</reference>
<dbReference type="Proteomes" id="UP001060085">
    <property type="component" value="Linkage Group LG05"/>
</dbReference>
<sequence length="105" mass="12378">MSEFRQKKGAKETFSYRKQKRVKNPKAPSASGKEVMEKEDKDENEDEESDEEDEESDTSLRESITELQIGLTTILSLFFYLFNFLFYSPHIEDINLFFHILKQSV</sequence>
<accession>A0ACC0AQC9</accession>
<proteinExistence type="predicted"/>
<name>A0ACC0AQC9_CATRO</name>
<evidence type="ECO:0000313" key="1">
    <source>
        <dbReference type="EMBL" id="KAI5663207.1"/>
    </source>
</evidence>
<protein>
    <submittedName>
        <fullName evidence="1">Uncharacterized protein</fullName>
    </submittedName>
</protein>
<organism evidence="1 2">
    <name type="scientific">Catharanthus roseus</name>
    <name type="common">Madagascar periwinkle</name>
    <name type="synonym">Vinca rosea</name>
    <dbReference type="NCBI Taxonomy" id="4058"/>
    <lineage>
        <taxon>Eukaryota</taxon>
        <taxon>Viridiplantae</taxon>
        <taxon>Streptophyta</taxon>
        <taxon>Embryophyta</taxon>
        <taxon>Tracheophyta</taxon>
        <taxon>Spermatophyta</taxon>
        <taxon>Magnoliopsida</taxon>
        <taxon>eudicotyledons</taxon>
        <taxon>Gunneridae</taxon>
        <taxon>Pentapetalae</taxon>
        <taxon>asterids</taxon>
        <taxon>lamiids</taxon>
        <taxon>Gentianales</taxon>
        <taxon>Apocynaceae</taxon>
        <taxon>Rauvolfioideae</taxon>
        <taxon>Vinceae</taxon>
        <taxon>Catharanthinae</taxon>
        <taxon>Catharanthus</taxon>
    </lineage>
</organism>
<evidence type="ECO:0000313" key="2">
    <source>
        <dbReference type="Proteomes" id="UP001060085"/>
    </source>
</evidence>
<dbReference type="EMBL" id="CM044705">
    <property type="protein sequence ID" value="KAI5663207.1"/>
    <property type="molecule type" value="Genomic_DNA"/>
</dbReference>
<keyword evidence="2" id="KW-1185">Reference proteome</keyword>